<dbReference type="InterPro" id="IPR043131">
    <property type="entry name" value="BCAT-like_N"/>
</dbReference>
<dbReference type="RefSeq" id="WP_069819124.1">
    <property type="nucleotide sequence ID" value="NZ_CP068576.1"/>
</dbReference>
<dbReference type="Gene3D" id="3.20.10.10">
    <property type="entry name" value="D-amino Acid Aminotransferase, subunit A, domain 2"/>
    <property type="match status" value="1"/>
</dbReference>
<reference evidence="1" key="1">
    <citation type="submission" date="2022-05" db="EMBL/GenBank/DDBJ databases">
        <title>Comparative genomics of Staphylococcus equorum isolates.</title>
        <authorList>
            <person name="Luelf R.H."/>
        </authorList>
    </citation>
    <scope>NUCLEOTIDE SEQUENCE</scope>
    <source>
        <strain evidence="1">TMW 2.2497</strain>
    </source>
</reference>
<evidence type="ECO:0000313" key="2">
    <source>
        <dbReference type="Proteomes" id="UP001152422"/>
    </source>
</evidence>
<dbReference type="InterPro" id="IPR036038">
    <property type="entry name" value="Aminotransferase-like"/>
</dbReference>
<sequence>MQLFETMRLEEGKFPRLPYHKKRIKQSAEQLKFNLDEAKWNQLIEMLMNDYPTGAYRIKILLDQDGSLDYVVATLSDKNKFTAKLLPLTDNVNKPELINKTTIRKHLSHNHQTDLVLLYDSNGKILEFDIGNIMIKEDECYYTPLYNEDFLRGCMRQSLIDDGKLSQKNYDINDFKDKILKNQIQVFLINSLREVAEVEIYL</sequence>
<gene>
    <name evidence="1" type="ORF">M4L89_10880</name>
</gene>
<dbReference type="GO" id="GO:0008483">
    <property type="term" value="F:transaminase activity"/>
    <property type="evidence" value="ECO:0007669"/>
    <property type="project" value="UniProtKB-KW"/>
</dbReference>
<dbReference type="InterPro" id="IPR043132">
    <property type="entry name" value="BCAT-like_C"/>
</dbReference>
<accession>A0A9X4LB89</accession>
<dbReference type="SUPFAM" id="SSF56752">
    <property type="entry name" value="D-aminoacid aminotransferase-like PLP-dependent enzymes"/>
    <property type="match status" value="1"/>
</dbReference>
<dbReference type="EMBL" id="JAMBQA010000005">
    <property type="protein sequence ID" value="MDG0846727.1"/>
    <property type="molecule type" value="Genomic_DNA"/>
</dbReference>
<comment type="caution">
    <text evidence="1">The sequence shown here is derived from an EMBL/GenBank/DDBJ whole genome shotgun (WGS) entry which is preliminary data.</text>
</comment>
<keyword evidence="2" id="KW-1185">Reference proteome</keyword>
<evidence type="ECO:0000313" key="1">
    <source>
        <dbReference type="EMBL" id="MDG0846727.1"/>
    </source>
</evidence>
<proteinExistence type="predicted"/>
<dbReference type="Gene3D" id="3.30.470.10">
    <property type="match status" value="1"/>
</dbReference>
<organism evidence="1 2">
    <name type="scientific">Staphylococcus equorum</name>
    <dbReference type="NCBI Taxonomy" id="246432"/>
    <lineage>
        <taxon>Bacteria</taxon>
        <taxon>Bacillati</taxon>
        <taxon>Bacillota</taxon>
        <taxon>Bacilli</taxon>
        <taxon>Bacillales</taxon>
        <taxon>Staphylococcaceae</taxon>
        <taxon>Staphylococcus</taxon>
    </lineage>
</organism>
<dbReference type="InterPro" id="IPR001544">
    <property type="entry name" value="Aminotrans_IV"/>
</dbReference>
<dbReference type="Pfam" id="PF01063">
    <property type="entry name" value="Aminotran_4"/>
    <property type="match status" value="1"/>
</dbReference>
<keyword evidence="1" id="KW-0032">Aminotransferase</keyword>
<protein>
    <submittedName>
        <fullName evidence="1">Aminotransferase class IV</fullName>
    </submittedName>
</protein>
<name>A0A9X4LB89_9STAP</name>
<dbReference type="Proteomes" id="UP001152422">
    <property type="component" value="Unassembled WGS sequence"/>
</dbReference>
<dbReference type="AlphaFoldDB" id="A0A9X4LB89"/>
<keyword evidence="1" id="KW-0808">Transferase</keyword>